<keyword evidence="2" id="KW-0274">FAD</keyword>
<name>A0A545SLW0_9GAMM</name>
<dbReference type="PANTHER" id="PTHR43747:SF4">
    <property type="entry name" value="FLAVIN-DEPENDENT TRYPTOPHAN HALOGENASE"/>
    <property type="match status" value="1"/>
</dbReference>
<dbReference type="InterPro" id="IPR033856">
    <property type="entry name" value="Trp_halogen"/>
</dbReference>
<gene>
    <name evidence="3" type="ORF">FKG94_27845</name>
</gene>
<evidence type="ECO:0000313" key="3">
    <source>
        <dbReference type="EMBL" id="TQV65964.1"/>
    </source>
</evidence>
<dbReference type="InterPro" id="IPR050816">
    <property type="entry name" value="Flavin-dep_Halogenase_NPB"/>
</dbReference>
<keyword evidence="2" id="KW-0285">Flavoprotein</keyword>
<dbReference type="Gene3D" id="3.50.50.60">
    <property type="entry name" value="FAD/NAD(P)-binding domain"/>
    <property type="match status" value="1"/>
</dbReference>
<feature type="binding site" evidence="2">
    <location>
        <position position="187"/>
    </location>
    <ligand>
        <name>FAD</name>
        <dbReference type="ChEBI" id="CHEBI:57692"/>
    </ligand>
</feature>
<sequence length="527" mass="58134">MDNQVKTVVIVGGGTAGWLTAGVIAAEYGGEPDGIAVTLIESPQVATVGVGEGTWPTMRDTLRRIGASELDFIRQCDASFKQGSKFIRWTTGQDSDSYYHPFSMPNGFLELNRVYFWQSLQAEQKFADAMCAQPQVCEHGLAPKQLSTPEFAAVLNYGYHLDAGKFGEFLKRHCIDRLGVRHVLDHVTGVNSSDNGDIASLSTAQSGQLSGDLFVDCSGSAALLLGNHFQVPFVSKQGVLFNDCALAAQVPYGDPDAPVASTTHSTAQRAGWIWDIGLQSRRGVGHVYASAYTSDEQAEQDLRAYLEPSLGAAGADSVAVRKIHFNPGYRAEFWHKNCVAIGMAAGFIEPLEASALALVELAAAMIRDDFPANRALMDITAKRFNARFRYRADRVINFLKLHYVLSQRRDGAYWKDNIDMSTVPDSLQELLSLWRYQVPSRLDFIQAEEVFPAASYQYILYGMGFNSHLRQLHRYTEEQPHALRVMRANAISVQKYLHALPSNRALLQHICGDVQAQSASGLQARRS</sequence>
<dbReference type="RefSeq" id="WP_142930234.1">
    <property type="nucleotide sequence ID" value="NZ_ML660121.1"/>
</dbReference>
<feature type="binding site" evidence="2">
    <location>
        <begin position="13"/>
        <end position="16"/>
    </location>
    <ligand>
        <name>FAD</name>
        <dbReference type="ChEBI" id="CHEBI:57692"/>
    </ligand>
</feature>
<feature type="binding site" evidence="2">
    <location>
        <position position="352"/>
    </location>
    <ligand>
        <name>L-tryptophan</name>
        <dbReference type="ChEBI" id="CHEBI:57912"/>
    </ligand>
</feature>
<dbReference type="GO" id="GO:0000166">
    <property type="term" value="F:nucleotide binding"/>
    <property type="evidence" value="ECO:0007669"/>
    <property type="project" value="UniProtKB-KW"/>
</dbReference>
<dbReference type="EMBL" id="VHSG01000046">
    <property type="protein sequence ID" value="TQV65964.1"/>
    <property type="molecule type" value="Genomic_DNA"/>
</dbReference>
<feature type="binding site" evidence="2">
    <location>
        <position position="81"/>
    </location>
    <ligand>
        <name>7-chloro-L-tryptophan</name>
        <dbReference type="ChEBI" id="CHEBI:58713"/>
    </ligand>
</feature>
<dbReference type="OrthoDB" id="6278312at2"/>
<keyword evidence="2" id="KW-0547">Nucleotide-binding</keyword>
<dbReference type="Proteomes" id="UP000319732">
    <property type="component" value="Unassembled WGS sequence"/>
</dbReference>
<protein>
    <submittedName>
        <fullName evidence="3">Tryptophan 7-halogenase</fullName>
    </submittedName>
</protein>
<evidence type="ECO:0000256" key="2">
    <source>
        <dbReference type="PIRSR" id="PIRSR011396-2"/>
    </source>
</evidence>
<proteinExistence type="predicted"/>
<organism evidence="3 4">
    <name type="scientific">Exilibacterium tricleocarpae</name>
    <dbReference type="NCBI Taxonomy" id="2591008"/>
    <lineage>
        <taxon>Bacteria</taxon>
        <taxon>Pseudomonadati</taxon>
        <taxon>Pseudomonadota</taxon>
        <taxon>Gammaproteobacteria</taxon>
        <taxon>Cellvibrionales</taxon>
        <taxon>Cellvibrionaceae</taxon>
        <taxon>Exilibacterium</taxon>
    </lineage>
</organism>
<dbReference type="InterPro" id="IPR036188">
    <property type="entry name" value="FAD/NAD-bd_sf"/>
</dbReference>
<keyword evidence="4" id="KW-1185">Reference proteome</keyword>
<dbReference type="GO" id="GO:0004497">
    <property type="term" value="F:monooxygenase activity"/>
    <property type="evidence" value="ECO:0007669"/>
    <property type="project" value="InterPro"/>
</dbReference>
<reference evidence="3 4" key="1">
    <citation type="submission" date="2019-06" db="EMBL/GenBank/DDBJ databases">
        <title>Whole genome sequence for Cellvibrionaceae sp. R142.</title>
        <authorList>
            <person name="Wang G."/>
        </authorList>
    </citation>
    <scope>NUCLEOTIDE SEQUENCE [LARGE SCALE GENOMIC DNA]</scope>
    <source>
        <strain evidence="3 4">R142</strain>
    </source>
</reference>
<dbReference type="AlphaFoldDB" id="A0A545SLW0"/>
<dbReference type="PANTHER" id="PTHR43747">
    <property type="entry name" value="FAD-BINDING PROTEIN"/>
    <property type="match status" value="1"/>
</dbReference>
<dbReference type="SUPFAM" id="SSF51905">
    <property type="entry name" value="FAD/NAD(P)-binding domain"/>
    <property type="match status" value="1"/>
</dbReference>
<evidence type="ECO:0000256" key="1">
    <source>
        <dbReference type="PIRSR" id="PIRSR011396-1"/>
    </source>
</evidence>
<evidence type="ECO:0000313" key="4">
    <source>
        <dbReference type="Proteomes" id="UP000319732"/>
    </source>
</evidence>
<accession>A0A545SLW0</accession>
<comment type="caution">
    <text evidence="3">The sequence shown here is derived from an EMBL/GenBank/DDBJ whole genome shotgun (WGS) entry which is preliminary data.</text>
</comment>
<dbReference type="PIRSF" id="PIRSF011396">
    <property type="entry name" value="Trp_halogenase"/>
    <property type="match status" value="1"/>
</dbReference>
<feature type="active site" evidence="1">
    <location>
        <position position="81"/>
    </location>
</feature>
<dbReference type="InterPro" id="IPR006905">
    <property type="entry name" value="Flavin_halogenase"/>
</dbReference>
<dbReference type="Pfam" id="PF04820">
    <property type="entry name" value="Trp_halogenase"/>
    <property type="match status" value="1"/>
</dbReference>